<dbReference type="Proteomes" id="UP000325141">
    <property type="component" value="Unassembled WGS sequence"/>
</dbReference>
<dbReference type="Pfam" id="PF02801">
    <property type="entry name" value="Ketoacyl-synt_C"/>
    <property type="match status" value="1"/>
</dbReference>
<keyword evidence="6" id="KW-1185">Reference proteome</keyword>
<proteinExistence type="inferred from homology"/>
<evidence type="ECO:0000259" key="4">
    <source>
        <dbReference type="PROSITE" id="PS52004"/>
    </source>
</evidence>
<comment type="caution">
    <text evidence="5">The sequence shown here is derived from an EMBL/GenBank/DDBJ whole genome shotgun (WGS) entry which is preliminary data.</text>
</comment>
<gene>
    <name evidence="5" type="ORF">F0460_10830</name>
</gene>
<comment type="similarity">
    <text evidence="1 3">Belongs to the thiolase-like superfamily. Beta-ketoacyl-ACP synthases family.</text>
</comment>
<protein>
    <submittedName>
        <fullName evidence="5">Beta-ketoacyl synthase</fullName>
    </submittedName>
</protein>
<dbReference type="SUPFAM" id="SSF53901">
    <property type="entry name" value="Thiolase-like"/>
    <property type="match status" value="2"/>
</dbReference>
<dbReference type="PANTHER" id="PTHR11712:SF320">
    <property type="entry name" value="BETA-KETOACYL SYNTHASE"/>
    <property type="match status" value="1"/>
</dbReference>
<dbReference type="InterPro" id="IPR000794">
    <property type="entry name" value="Beta-ketoacyl_synthase"/>
</dbReference>
<dbReference type="EMBL" id="VWSG01000007">
    <property type="protein sequence ID" value="KAA5534189.1"/>
    <property type="molecule type" value="Genomic_DNA"/>
</dbReference>
<dbReference type="Gene3D" id="3.40.47.10">
    <property type="match status" value="2"/>
</dbReference>
<dbReference type="Pfam" id="PF00109">
    <property type="entry name" value="ketoacyl-synt"/>
    <property type="match status" value="1"/>
</dbReference>
<dbReference type="SMART" id="SM00825">
    <property type="entry name" value="PKS_KS"/>
    <property type="match status" value="1"/>
</dbReference>
<keyword evidence="2 3" id="KW-0808">Transferase</keyword>
<evidence type="ECO:0000256" key="1">
    <source>
        <dbReference type="ARBA" id="ARBA00008467"/>
    </source>
</evidence>
<feature type="domain" description="Ketosynthase family 3 (KS3)" evidence="4">
    <location>
        <begin position="1"/>
        <end position="371"/>
    </location>
</feature>
<organism evidence="5 6">
    <name type="scientific">Paenimyroides baculatum</name>
    <dbReference type="NCBI Taxonomy" id="2608000"/>
    <lineage>
        <taxon>Bacteria</taxon>
        <taxon>Pseudomonadati</taxon>
        <taxon>Bacteroidota</taxon>
        <taxon>Flavobacteriia</taxon>
        <taxon>Flavobacteriales</taxon>
        <taxon>Flavobacteriaceae</taxon>
        <taxon>Paenimyroides</taxon>
    </lineage>
</organism>
<dbReference type="GO" id="GO:0006633">
    <property type="term" value="P:fatty acid biosynthetic process"/>
    <property type="evidence" value="ECO:0007669"/>
    <property type="project" value="TreeGrafter"/>
</dbReference>
<evidence type="ECO:0000313" key="5">
    <source>
        <dbReference type="EMBL" id="KAA5534189.1"/>
    </source>
</evidence>
<evidence type="ECO:0000313" key="6">
    <source>
        <dbReference type="Proteomes" id="UP000325141"/>
    </source>
</evidence>
<dbReference type="PROSITE" id="PS52004">
    <property type="entry name" value="KS3_2"/>
    <property type="match status" value="1"/>
</dbReference>
<dbReference type="PANTHER" id="PTHR11712">
    <property type="entry name" value="POLYKETIDE SYNTHASE-RELATED"/>
    <property type="match status" value="1"/>
</dbReference>
<dbReference type="InterPro" id="IPR014030">
    <property type="entry name" value="Ketoacyl_synth_N"/>
</dbReference>
<sequence length="378" mass="40897">MIMAVFIHDTNIISPLGFSTDDNFQKILSGKSAIEQVFIDDKIGSVYAGKINEDLFNNHFQTINDDFKGSRIVKLLIAALSPIVEKNPLKNDSVLILSTTKGNIAALANNDLNAAFIDQLAKNINSYFGFKTEPIVVSNACTSGVVALSLAKRFIEMEQFTNAYVVAVDELTPFVVSGFQSFQAMSNEPCKPYDADRSGVNLGEAAVAVFVSNENRTESIQILGDANINDANHISGPSRTGEGLFLSIEKALNEAQITSDQIDYISAHGTATLFNDEMEAVAFNRLNLQNVPTNSLKGYFGHTLGASGLLETVITIESLKNNVLIPSFGYQQQGTTQQINIITKKGQKTLKTALKTASGFGGSNSAMILVKNVDHVRN</sequence>
<dbReference type="AlphaFoldDB" id="A0A5M6CM18"/>
<dbReference type="InterPro" id="IPR020841">
    <property type="entry name" value="PKS_Beta-ketoAc_synthase_dom"/>
</dbReference>
<accession>A0A5M6CM18</accession>
<dbReference type="InterPro" id="IPR014031">
    <property type="entry name" value="Ketoacyl_synth_C"/>
</dbReference>
<dbReference type="GO" id="GO:0004315">
    <property type="term" value="F:3-oxoacyl-[acyl-carrier-protein] synthase activity"/>
    <property type="evidence" value="ECO:0007669"/>
    <property type="project" value="TreeGrafter"/>
</dbReference>
<dbReference type="GO" id="GO:0005829">
    <property type="term" value="C:cytosol"/>
    <property type="evidence" value="ECO:0007669"/>
    <property type="project" value="TreeGrafter"/>
</dbReference>
<dbReference type="InterPro" id="IPR016039">
    <property type="entry name" value="Thiolase-like"/>
</dbReference>
<name>A0A5M6CM18_9FLAO</name>
<evidence type="ECO:0000256" key="3">
    <source>
        <dbReference type="RuleBase" id="RU003694"/>
    </source>
</evidence>
<reference evidence="5 6" key="1">
    <citation type="submission" date="2019-09" db="EMBL/GenBank/DDBJ databases">
        <title>Genome sequence and assembly of Flavobacterium sp.</title>
        <authorList>
            <person name="Chhetri G."/>
        </authorList>
    </citation>
    <scope>NUCLEOTIDE SEQUENCE [LARGE SCALE GENOMIC DNA]</scope>
    <source>
        <strain evidence="5 6">SNL9</strain>
    </source>
</reference>
<evidence type="ECO:0000256" key="2">
    <source>
        <dbReference type="ARBA" id="ARBA00022679"/>
    </source>
</evidence>